<evidence type="ECO:0000256" key="7">
    <source>
        <dbReference type="SAM" id="MobiDB-lite"/>
    </source>
</evidence>
<evidence type="ECO:0000313" key="9">
    <source>
        <dbReference type="EMBL" id="KGN62985.1"/>
    </source>
</evidence>
<dbReference type="InterPro" id="IPR036236">
    <property type="entry name" value="Znf_C2H2_sf"/>
</dbReference>
<evidence type="ECO:0000256" key="4">
    <source>
        <dbReference type="ARBA" id="ARBA00022833"/>
    </source>
</evidence>
<reference evidence="9 10" key="3">
    <citation type="journal article" date="2010" name="BMC Genomics">
        <title>Transcriptome sequencing and comparative analysis of cucumber flowers with different sex types.</title>
        <authorList>
            <person name="Guo S."/>
            <person name="Zheng Y."/>
            <person name="Joung J.G."/>
            <person name="Liu S."/>
            <person name="Zhang Z."/>
            <person name="Crasta O.R."/>
            <person name="Sobral B.W."/>
            <person name="Xu Y."/>
            <person name="Huang S."/>
            <person name="Fei Z."/>
        </authorList>
    </citation>
    <scope>NUCLEOTIDE SEQUENCE [LARGE SCALE GENOMIC DNA]</scope>
    <source>
        <strain evidence="10">cv. 9930</strain>
    </source>
</reference>
<evidence type="ECO:0000256" key="6">
    <source>
        <dbReference type="PROSITE-ProRule" id="PRU00042"/>
    </source>
</evidence>
<dbReference type="InterPro" id="IPR013087">
    <property type="entry name" value="Znf_C2H2_type"/>
</dbReference>
<reference evidence="9 10" key="4">
    <citation type="journal article" date="2011" name="BMC Genomics">
        <title>RNA-Seq improves annotation of protein-coding genes in the cucumber genome.</title>
        <authorList>
            <person name="Li Z."/>
            <person name="Zhang Z."/>
            <person name="Yan P."/>
            <person name="Huang S."/>
            <person name="Fei Z."/>
            <person name="Lin K."/>
        </authorList>
    </citation>
    <scope>NUCLEOTIDE SEQUENCE [LARGE SCALE GENOMIC DNA]</scope>
    <source>
        <strain evidence="10">cv. 9930</strain>
    </source>
</reference>
<protein>
    <recommendedName>
        <fullName evidence="8">C2H2-type domain-containing protein</fullName>
    </recommendedName>
</protein>
<evidence type="ECO:0000256" key="3">
    <source>
        <dbReference type="ARBA" id="ARBA00022771"/>
    </source>
</evidence>
<comment type="subcellular location">
    <subcellularLocation>
        <location evidence="1">Nucleus</location>
    </subcellularLocation>
</comment>
<dbReference type="eggNOG" id="ENOG502RXWM">
    <property type="taxonomic scope" value="Eukaryota"/>
</dbReference>
<proteinExistence type="predicted"/>
<dbReference type="GO" id="GO:0005634">
    <property type="term" value="C:nucleus"/>
    <property type="evidence" value="ECO:0007669"/>
    <property type="project" value="UniProtKB-SubCell"/>
</dbReference>
<dbReference type="InterPro" id="IPR044246">
    <property type="entry name" value="ZFP3-like"/>
</dbReference>
<dbReference type="EMBL" id="CM002923">
    <property type="protein sequence ID" value="KGN62985.1"/>
    <property type="molecule type" value="Genomic_DNA"/>
</dbReference>
<reference evidence="9 10" key="2">
    <citation type="journal article" date="2009" name="PLoS ONE">
        <title>An integrated genetic and cytogenetic map of the cucumber genome.</title>
        <authorList>
            <person name="Ren Y."/>
            <person name="Zhang Z."/>
            <person name="Liu J."/>
            <person name="Staub J.E."/>
            <person name="Han Y."/>
            <person name="Cheng Z."/>
            <person name="Li X."/>
            <person name="Lu J."/>
            <person name="Miao H."/>
            <person name="Kang H."/>
            <person name="Xie B."/>
            <person name="Gu X."/>
            <person name="Wang X."/>
            <person name="Du Y."/>
            <person name="Jin W."/>
            <person name="Huang S."/>
        </authorList>
    </citation>
    <scope>NUCLEOTIDE SEQUENCE [LARGE SCALE GENOMIC DNA]</scope>
    <source>
        <strain evidence="10">cv. 9930</strain>
    </source>
</reference>
<dbReference type="OMA" id="IFIDASM"/>
<sequence length="224" mass="24629">MESSTAPPPKTASYNQEQNDDELEDNHHHLRREIPAEELNLIEGLKMGSSEPRVFSCNFCQRKFYSSQALGGHQNAHKRERTLAKRGGQRFPAFGAYHHYAAAVAPSFPLPGSPNNNNNNNRSLGIQVHAMVHKPSHHPPASSNSRFGVHYGRSYGGGWSRTPIHQQPGVGKLPLMNAGHPINHTTGFPPRGCSSVGRFDFDVVRSTTAAADDTHKVLDLSLKL</sequence>
<dbReference type="KEGG" id="csv:105434672"/>
<evidence type="ECO:0000256" key="2">
    <source>
        <dbReference type="ARBA" id="ARBA00022723"/>
    </source>
</evidence>
<dbReference type="PROSITE" id="PS50157">
    <property type="entry name" value="ZINC_FINGER_C2H2_2"/>
    <property type="match status" value="1"/>
</dbReference>
<feature type="compositionally biased region" description="Pro residues" evidence="7">
    <location>
        <begin position="1"/>
        <end position="10"/>
    </location>
</feature>
<organism evidence="9 10">
    <name type="scientific">Cucumis sativus</name>
    <name type="common">Cucumber</name>
    <dbReference type="NCBI Taxonomy" id="3659"/>
    <lineage>
        <taxon>Eukaryota</taxon>
        <taxon>Viridiplantae</taxon>
        <taxon>Streptophyta</taxon>
        <taxon>Embryophyta</taxon>
        <taxon>Tracheophyta</taxon>
        <taxon>Spermatophyta</taxon>
        <taxon>Magnoliopsida</taxon>
        <taxon>eudicotyledons</taxon>
        <taxon>Gunneridae</taxon>
        <taxon>Pentapetalae</taxon>
        <taxon>rosids</taxon>
        <taxon>fabids</taxon>
        <taxon>Cucurbitales</taxon>
        <taxon>Cucurbitaceae</taxon>
        <taxon>Benincaseae</taxon>
        <taxon>Cucumis</taxon>
    </lineage>
</organism>
<keyword evidence="10" id="KW-1185">Reference proteome</keyword>
<feature type="domain" description="C2H2-type" evidence="8">
    <location>
        <begin position="55"/>
        <end position="82"/>
    </location>
</feature>
<dbReference type="AlphaFoldDB" id="A0A0A0LM45"/>
<gene>
    <name evidence="9" type="ORF">Csa_2G382580</name>
</gene>
<dbReference type="GO" id="GO:0009788">
    <property type="term" value="P:negative regulation of abscisic acid-activated signaling pathway"/>
    <property type="evidence" value="ECO:0007669"/>
    <property type="project" value="InterPro"/>
</dbReference>
<reference evidence="9 10" key="1">
    <citation type="journal article" date="2009" name="Nat. Genet.">
        <title>The genome of the cucumber, Cucumis sativus L.</title>
        <authorList>
            <person name="Huang S."/>
            <person name="Li R."/>
            <person name="Zhang Z."/>
            <person name="Li L."/>
            <person name="Gu X."/>
            <person name="Fan W."/>
            <person name="Lucas W.J."/>
            <person name="Wang X."/>
            <person name="Xie B."/>
            <person name="Ni P."/>
            <person name="Ren Y."/>
            <person name="Zhu H."/>
            <person name="Li J."/>
            <person name="Lin K."/>
            <person name="Jin W."/>
            <person name="Fei Z."/>
            <person name="Li G."/>
            <person name="Staub J."/>
            <person name="Kilian A."/>
            <person name="van der Vossen E.A."/>
            <person name="Wu Y."/>
            <person name="Guo J."/>
            <person name="He J."/>
            <person name="Jia Z."/>
            <person name="Ren Y."/>
            <person name="Tian G."/>
            <person name="Lu Y."/>
            <person name="Ruan J."/>
            <person name="Qian W."/>
            <person name="Wang M."/>
            <person name="Huang Q."/>
            <person name="Li B."/>
            <person name="Xuan Z."/>
            <person name="Cao J."/>
            <person name="Asan"/>
            <person name="Wu Z."/>
            <person name="Zhang J."/>
            <person name="Cai Q."/>
            <person name="Bai Y."/>
            <person name="Zhao B."/>
            <person name="Han Y."/>
            <person name="Li Y."/>
            <person name="Li X."/>
            <person name="Wang S."/>
            <person name="Shi Q."/>
            <person name="Liu S."/>
            <person name="Cho W.K."/>
            <person name="Kim J.Y."/>
            <person name="Xu Y."/>
            <person name="Heller-Uszynska K."/>
            <person name="Miao H."/>
            <person name="Cheng Z."/>
            <person name="Zhang S."/>
            <person name="Wu J."/>
            <person name="Yang Y."/>
            <person name="Kang H."/>
            <person name="Li M."/>
            <person name="Liang H."/>
            <person name="Ren X."/>
            <person name="Shi Z."/>
            <person name="Wen M."/>
            <person name="Jian M."/>
            <person name="Yang H."/>
            <person name="Zhang G."/>
            <person name="Yang Z."/>
            <person name="Chen R."/>
            <person name="Liu S."/>
            <person name="Li J."/>
            <person name="Ma L."/>
            <person name="Liu H."/>
            <person name="Zhou Y."/>
            <person name="Zhao J."/>
            <person name="Fang X."/>
            <person name="Li G."/>
            <person name="Fang L."/>
            <person name="Li Y."/>
            <person name="Liu D."/>
            <person name="Zheng H."/>
            <person name="Zhang Y."/>
            <person name="Qin N."/>
            <person name="Li Z."/>
            <person name="Yang G."/>
            <person name="Yang S."/>
            <person name="Bolund L."/>
            <person name="Kristiansen K."/>
            <person name="Zheng H."/>
            <person name="Li S."/>
            <person name="Zhang X."/>
            <person name="Yang H."/>
            <person name="Wang J."/>
            <person name="Sun R."/>
            <person name="Zhang B."/>
            <person name="Jiang S."/>
            <person name="Wang J."/>
            <person name="Du Y."/>
            <person name="Li S."/>
        </authorList>
    </citation>
    <scope>NUCLEOTIDE SEQUENCE [LARGE SCALE GENOMIC DNA]</scope>
    <source>
        <strain evidence="10">cv. 9930</strain>
    </source>
</reference>
<dbReference type="GO" id="GO:0008270">
    <property type="term" value="F:zinc ion binding"/>
    <property type="evidence" value="ECO:0007669"/>
    <property type="project" value="UniProtKB-KW"/>
</dbReference>
<feature type="region of interest" description="Disordered" evidence="7">
    <location>
        <begin position="1"/>
        <end position="25"/>
    </location>
</feature>
<keyword evidence="5" id="KW-0539">Nucleus</keyword>
<dbReference type="OrthoDB" id="1933825at2759"/>
<dbReference type="STRING" id="3659.A0A0A0LM45"/>
<dbReference type="PANTHER" id="PTHR47287">
    <property type="entry name" value="C2H2 AND C2HC ZINC FINGERS SUPERFAMILY PROTEIN"/>
    <property type="match status" value="1"/>
</dbReference>
<evidence type="ECO:0000259" key="8">
    <source>
        <dbReference type="PROSITE" id="PS50157"/>
    </source>
</evidence>
<dbReference type="Proteomes" id="UP000029981">
    <property type="component" value="Chromosome 2"/>
</dbReference>
<evidence type="ECO:0000256" key="1">
    <source>
        <dbReference type="ARBA" id="ARBA00004123"/>
    </source>
</evidence>
<evidence type="ECO:0000313" key="10">
    <source>
        <dbReference type="Proteomes" id="UP000029981"/>
    </source>
</evidence>
<keyword evidence="4" id="KW-0862">Zinc</keyword>
<name>A0A0A0LM45_CUCSA</name>
<accession>A0A0A0LM45</accession>
<keyword evidence="3 6" id="KW-0863">Zinc-finger</keyword>
<evidence type="ECO:0000256" key="5">
    <source>
        <dbReference type="ARBA" id="ARBA00023242"/>
    </source>
</evidence>
<dbReference type="Gene3D" id="3.30.160.60">
    <property type="entry name" value="Classic Zinc Finger"/>
    <property type="match status" value="1"/>
</dbReference>
<dbReference type="Gramene" id="KGN62985">
    <property type="protein sequence ID" value="KGN62985"/>
    <property type="gene ID" value="Csa_2G382580"/>
</dbReference>
<dbReference type="PROSITE" id="PS00028">
    <property type="entry name" value="ZINC_FINGER_C2H2_1"/>
    <property type="match status" value="1"/>
</dbReference>
<dbReference type="SUPFAM" id="SSF57667">
    <property type="entry name" value="beta-beta-alpha zinc fingers"/>
    <property type="match status" value="1"/>
</dbReference>
<dbReference type="PANTHER" id="PTHR47287:SF15">
    <property type="entry name" value="ZINC FINGER PROTEIN 3-LIKE"/>
    <property type="match status" value="1"/>
</dbReference>
<keyword evidence="2" id="KW-0479">Metal-binding</keyword>